<dbReference type="InterPro" id="IPR013604">
    <property type="entry name" value="7TM_chemorcpt"/>
</dbReference>
<keyword evidence="3 8" id="KW-0812">Transmembrane</keyword>
<feature type="transmembrane region" description="Helical" evidence="8">
    <location>
        <begin position="268"/>
        <end position="286"/>
    </location>
</feature>
<feature type="transmembrane region" description="Helical" evidence="8">
    <location>
        <begin position="127"/>
        <end position="146"/>
    </location>
</feature>
<evidence type="ECO:0000256" key="8">
    <source>
        <dbReference type="RuleBase" id="RU363108"/>
    </source>
</evidence>
<comment type="function">
    <text evidence="8">Gustatory receptor which mediates acceptance or avoidance behavior, depending on its substrates.</text>
</comment>
<sequence>MTVSLLYGLHNSIMHTTAFSEPHSYTSIRVVWAISILASYSTSILSLVFTVTRNRNHMRNMLSIISCVDSKLLHKHLKQSVYMQQRSHILRQLMVMLILHISVSVLCELAFYSGTWMCFVYSVSQNLATVTNTVVILQYVNIVLIVKRRYQYIRHLLSEAAFTDDFCTSTHMYAGHPVILDSDALFLSSGYEVTDRDACNVCPIQVLQIIYSDLYDVLHANSKTYGILILLNIMAILTNTVQSMYFAVILIKEALMNDADFYVCLKGATLLSASFFDLLIFIWLTICCQSTADEVQDTIVCIQKLLLRPNRPFWSTEDLKRLLSQLKNLKVEFSVCGFFSLNLQLLSGSVGVIITYIFVLNQFN</sequence>
<comment type="caution">
    <text evidence="9">The sequence shown here is derived from an EMBL/GenBank/DDBJ whole genome shotgun (WGS) entry which is preliminary data.</text>
</comment>
<evidence type="ECO:0000256" key="1">
    <source>
        <dbReference type="ARBA" id="ARBA00004651"/>
    </source>
</evidence>
<dbReference type="GO" id="GO:0030424">
    <property type="term" value="C:axon"/>
    <property type="evidence" value="ECO:0007669"/>
    <property type="project" value="TreeGrafter"/>
</dbReference>
<comment type="subcellular location">
    <subcellularLocation>
        <location evidence="1 8">Cell membrane</location>
        <topology evidence="1 8">Multi-pass membrane protein</topology>
    </subcellularLocation>
</comment>
<organism evidence="9 10">
    <name type="scientific">Cryptotermes secundus</name>
    <dbReference type="NCBI Taxonomy" id="105785"/>
    <lineage>
        <taxon>Eukaryota</taxon>
        <taxon>Metazoa</taxon>
        <taxon>Ecdysozoa</taxon>
        <taxon>Arthropoda</taxon>
        <taxon>Hexapoda</taxon>
        <taxon>Insecta</taxon>
        <taxon>Pterygota</taxon>
        <taxon>Neoptera</taxon>
        <taxon>Polyneoptera</taxon>
        <taxon>Dictyoptera</taxon>
        <taxon>Blattodea</taxon>
        <taxon>Blattoidea</taxon>
        <taxon>Termitoidae</taxon>
        <taxon>Kalotermitidae</taxon>
        <taxon>Cryptotermitinae</taxon>
        <taxon>Cryptotermes</taxon>
    </lineage>
</organism>
<comment type="caution">
    <text evidence="8">Lacks conserved residue(s) required for the propagation of feature annotation.</text>
</comment>
<dbReference type="Pfam" id="PF08395">
    <property type="entry name" value="7tm_7"/>
    <property type="match status" value="1"/>
</dbReference>
<gene>
    <name evidence="9" type="ORF">B7P43_G13506</name>
</gene>
<dbReference type="GO" id="GO:0043025">
    <property type="term" value="C:neuronal cell body"/>
    <property type="evidence" value="ECO:0007669"/>
    <property type="project" value="TreeGrafter"/>
</dbReference>
<keyword evidence="2 8" id="KW-1003">Cell membrane</keyword>
<dbReference type="PANTHER" id="PTHR21143:SF104">
    <property type="entry name" value="GUSTATORY RECEPTOR 8A-RELATED"/>
    <property type="match status" value="1"/>
</dbReference>
<keyword evidence="4 8" id="KW-1133">Transmembrane helix</keyword>
<feature type="transmembrane region" description="Helical" evidence="8">
    <location>
        <begin position="30"/>
        <end position="51"/>
    </location>
</feature>
<dbReference type="Proteomes" id="UP000235965">
    <property type="component" value="Unassembled WGS sequence"/>
</dbReference>
<keyword evidence="10" id="KW-1185">Reference proteome</keyword>
<evidence type="ECO:0000256" key="4">
    <source>
        <dbReference type="ARBA" id="ARBA00022989"/>
    </source>
</evidence>
<evidence type="ECO:0000256" key="7">
    <source>
        <dbReference type="ARBA" id="ARBA00023224"/>
    </source>
</evidence>
<dbReference type="GO" id="GO:0005886">
    <property type="term" value="C:plasma membrane"/>
    <property type="evidence" value="ECO:0007669"/>
    <property type="project" value="UniProtKB-SubCell"/>
</dbReference>
<reference evidence="9 10" key="1">
    <citation type="submission" date="2017-12" db="EMBL/GenBank/DDBJ databases">
        <title>Hemimetabolous genomes reveal molecular basis of termite eusociality.</title>
        <authorList>
            <person name="Harrison M.C."/>
            <person name="Jongepier E."/>
            <person name="Robertson H.M."/>
            <person name="Arning N."/>
            <person name="Bitard-Feildel T."/>
            <person name="Chao H."/>
            <person name="Childers C.P."/>
            <person name="Dinh H."/>
            <person name="Doddapaneni H."/>
            <person name="Dugan S."/>
            <person name="Gowin J."/>
            <person name="Greiner C."/>
            <person name="Han Y."/>
            <person name="Hu H."/>
            <person name="Hughes D.S.T."/>
            <person name="Huylmans A.-K."/>
            <person name="Kemena C."/>
            <person name="Kremer L.P.M."/>
            <person name="Lee S.L."/>
            <person name="Lopez-Ezquerra A."/>
            <person name="Mallet L."/>
            <person name="Monroy-Kuhn J.M."/>
            <person name="Moser A."/>
            <person name="Murali S.C."/>
            <person name="Muzny D.M."/>
            <person name="Otani S."/>
            <person name="Piulachs M.-D."/>
            <person name="Poelchau M."/>
            <person name="Qu J."/>
            <person name="Schaub F."/>
            <person name="Wada-Katsumata A."/>
            <person name="Worley K.C."/>
            <person name="Xie Q."/>
            <person name="Ylla G."/>
            <person name="Poulsen M."/>
            <person name="Gibbs R.A."/>
            <person name="Schal C."/>
            <person name="Richards S."/>
            <person name="Belles X."/>
            <person name="Korb J."/>
            <person name="Bornberg-Bauer E."/>
        </authorList>
    </citation>
    <scope>NUCLEOTIDE SEQUENCE [LARGE SCALE GENOMIC DNA]</scope>
    <source>
        <tissue evidence="9">Whole body</tissue>
    </source>
</reference>
<dbReference type="InParanoid" id="A0A2J7PYQ3"/>
<dbReference type="FunCoup" id="A0A2J7PYQ3">
    <property type="interactions" value="56"/>
</dbReference>
<dbReference type="EMBL" id="NEVH01020342">
    <property type="protein sequence ID" value="PNF21471.1"/>
    <property type="molecule type" value="Genomic_DNA"/>
</dbReference>
<dbReference type="GO" id="GO:0050909">
    <property type="term" value="P:sensory perception of taste"/>
    <property type="evidence" value="ECO:0007669"/>
    <property type="project" value="InterPro"/>
</dbReference>
<dbReference type="PANTHER" id="PTHR21143">
    <property type="entry name" value="INVERTEBRATE GUSTATORY RECEPTOR"/>
    <property type="match status" value="1"/>
</dbReference>
<comment type="similarity">
    <text evidence="8">Belongs to the insect chemoreceptor superfamily. Gustatory receptor (GR) family.</text>
</comment>
<dbReference type="GO" id="GO:0030425">
    <property type="term" value="C:dendrite"/>
    <property type="evidence" value="ECO:0007669"/>
    <property type="project" value="TreeGrafter"/>
</dbReference>
<evidence type="ECO:0000256" key="5">
    <source>
        <dbReference type="ARBA" id="ARBA00023136"/>
    </source>
</evidence>
<feature type="transmembrane region" description="Helical" evidence="8">
    <location>
        <begin position="93"/>
        <end position="115"/>
    </location>
</feature>
<evidence type="ECO:0000256" key="6">
    <source>
        <dbReference type="ARBA" id="ARBA00023170"/>
    </source>
</evidence>
<accession>A0A2J7PYQ3</accession>
<keyword evidence="5 8" id="KW-0472">Membrane</keyword>
<evidence type="ECO:0000313" key="9">
    <source>
        <dbReference type="EMBL" id="PNF21471.1"/>
    </source>
</evidence>
<evidence type="ECO:0000256" key="2">
    <source>
        <dbReference type="ARBA" id="ARBA00022475"/>
    </source>
</evidence>
<dbReference type="AlphaFoldDB" id="A0A2J7PYQ3"/>
<name>A0A2J7PYQ3_9NEOP</name>
<feature type="transmembrane region" description="Helical" evidence="8">
    <location>
        <begin position="331"/>
        <end position="359"/>
    </location>
</feature>
<protein>
    <recommendedName>
        <fullName evidence="8">Gustatory receptor</fullName>
    </recommendedName>
</protein>
<keyword evidence="7 8" id="KW-0807">Transducer</keyword>
<keyword evidence="6 8" id="KW-0675">Receptor</keyword>
<dbReference type="GO" id="GO:0007635">
    <property type="term" value="P:chemosensory behavior"/>
    <property type="evidence" value="ECO:0007669"/>
    <property type="project" value="TreeGrafter"/>
</dbReference>
<dbReference type="GO" id="GO:0007165">
    <property type="term" value="P:signal transduction"/>
    <property type="evidence" value="ECO:0007669"/>
    <property type="project" value="UniProtKB-KW"/>
</dbReference>
<feature type="transmembrane region" description="Helical" evidence="8">
    <location>
        <begin position="225"/>
        <end position="248"/>
    </location>
</feature>
<evidence type="ECO:0000313" key="10">
    <source>
        <dbReference type="Proteomes" id="UP000235965"/>
    </source>
</evidence>
<evidence type="ECO:0000256" key="3">
    <source>
        <dbReference type="ARBA" id="ARBA00022692"/>
    </source>
</evidence>
<dbReference type="GO" id="GO:0008049">
    <property type="term" value="P:male courtship behavior"/>
    <property type="evidence" value="ECO:0007669"/>
    <property type="project" value="TreeGrafter"/>
</dbReference>
<proteinExistence type="inferred from homology"/>